<evidence type="ECO:0000313" key="1">
    <source>
        <dbReference type="EMBL" id="VTP04443.1"/>
    </source>
</evidence>
<accession>A0A653F4B4</accession>
<organism evidence="1">
    <name type="scientific">Mycobacterium riyadhense</name>
    <dbReference type="NCBI Taxonomy" id="486698"/>
    <lineage>
        <taxon>Bacteria</taxon>
        <taxon>Bacillati</taxon>
        <taxon>Actinomycetota</taxon>
        <taxon>Actinomycetes</taxon>
        <taxon>Mycobacteriales</taxon>
        <taxon>Mycobacteriaceae</taxon>
        <taxon>Mycobacterium</taxon>
    </lineage>
</organism>
<gene>
    <name evidence="1" type="ORF">BIN_B_05542</name>
</gene>
<name>A0A653F4B4_9MYCO</name>
<dbReference type="EMBL" id="LR589200">
    <property type="protein sequence ID" value="VTP04443.1"/>
    <property type="molecule type" value="Genomic_DNA"/>
</dbReference>
<dbReference type="AlphaFoldDB" id="A0A653F4B4"/>
<proteinExistence type="predicted"/>
<dbReference type="GeneID" id="93497746"/>
<dbReference type="RefSeq" id="WP_239655426.1">
    <property type="nucleotide sequence ID" value="NZ_CAJMWI010000007.1"/>
</dbReference>
<protein>
    <submittedName>
        <fullName evidence="1">Uncharacterized protein</fullName>
    </submittedName>
</protein>
<sequence>MGAFHSELGGATEPVVPVGDLIGGSEGQCDLVWVQRGEQPAGDRVIDGGHGD</sequence>
<reference evidence="1" key="1">
    <citation type="submission" date="2019-05" db="EMBL/GenBank/DDBJ databases">
        <authorList>
            <person name="Naeem R."/>
            <person name="Antony C."/>
            <person name="Guan Q."/>
        </authorList>
    </citation>
    <scope>NUCLEOTIDE SEQUENCE</scope>
    <source>
        <strain evidence="1">2</strain>
    </source>
</reference>